<gene>
    <name evidence="1" type="ORF">EDD29_2207</name>
</gene>
<dbReference type="EMBL" id="RJKE01000001">
    <property type="protein sequence ID" value="ROO84680.1"/>
    <property type="molecule type" value="Genomic_DNA"/>
</dbReference>
<dbReference type="PIRSF" id="PIRSF017393">
    <property type="entry name" value="MTase_SAV2177"/>
    <property type="match status" value="1"/>
</dbReference>
<keyword evidence="1" id="KW-0808">Transferase</keyword>
<dbReference type="GO" id="GO:0008168">
    <property type="term" value="F:methyltransferase activity"/>
    <property type="evidence" value="ECO:0007669"/>
    <property type="project" value="UniProtKB-KW"/>
</dbReference>
<keyword evidence="2" id="KW-1185">Reference proteome</keyword>
<dbReference type="InterPro" id="IPR029063">
    <property type="entry name" value="SAM-dependent_MTases_sf"/>
</dbReference>
<name>A0A3N1CTP4_9ACTN</name>
<dbReference type="SUPFAM" id="SSF53335">
    <property type="entry name" value="S-adenosyl-L-methionine-dependent methyltransferases"/>
    <property type="match status" value="1"/>
</dbReference>
<dbReference type="Proteomes" id="UP000272400">
    <property type="component" value="Unassembled WGS sequence"/>
</dbReference>
<evidence type="ECO:0000313" key="2">
    <source>
        <dbReference type="Proteomes" id="UP000272400"/>
    </source>
</evidence>
<protein>
    <submittedName>
        <fullName evidence="1">O-methyltransferase involved in polyketide biosynthesis</fullName>
    </submittedName>
</protein>
<evidence type="ECO:0000313" key="1">
    <source>
        <dbReference type="EMBL" id="ROO84680.1"/>
    </source>
</evidence>
<keyword evidence="1" id="KW-0489">Methyltransferase</keyword>
<dbReference type="CDD" id="cd02440">
    <property type="entry name" value="AdoMet_MTases"/>
    <property type="match status" value="1"/>
</dbReference>
<proteinExistence type="predicted"/>
<dbReference type="AlphaFoldDB" id="A0A3N1CTP4"/>
<reference evidence="1 2" key="1">
    <citation type="submission" date="2018-11" db="EMBL/GenBank/DDBJ databases">
        <title>Sequencing the genomes of 1000 actinobacteria strains.</title>
        <authorList>
            <person name="Klenk H.-P."/>
        </authorList>
    </citation>
    <scope>NUCLEOTIDE SEQUENCE [LARGE SCALE GENOMIC DNA]</scope>
    <source>
        <strain evidence="1 2">DSM 44254</strain>
    </source>
</reference>
<accession>A0A3N1CTP4</accession>
<dbReference type="Gene3D" id="3.40.50.150">
    <property type="entry name" value="Vaccinia Virus protein VP39"/>
    <property type="match status" value="1"/>
</dbReference>
<dbReference type="InterPro" id="IPR006764">
    <property type="entry name" value="SAM_dep_MeTrfase_SAV2177_type"/>
</dbReference>
<dbReference type="Pfam" id="PF04672">
    <property type="entry name" value="Methyltransf_19"/>
    <property type="match status" value="1"/>
</dbReference>
<dbReference type="GO" id="GO:0032259">
    <property type="term" value="P:methylation"/>
    <property type="evidence" value="ECO:0007669"/>
    <property type="project" value="UniProtKB-KW"/>
</dbReference>
<comment type="caution">
    <text evidence="1">The sequence shown here is derived from an EMBL/GenBank/DDBJ whole genome shotgun (WGS) entry which is preliminary data.</text>
</comment>
<organism evidence="1 2">
    <name type="scientific">Actinocorallia herbida</name>
    <dbReference type="NCBI Taxonomy" id="58109"/>
    <lineage>
        <taxon>Bacteria</taxon>
        <taxon>Bacillati</taxon>
        <taxon>Actinomycetota</taxon>
        <taxon>Actinomycetes</taxon>
        <taxon>Streptosporangiales</taxon>
        <taxon>Thermomonosporaceae</taxon>
        <taxon>Actinocorallia</taxon>
    </lineage>
</organism>
<sequence>MDIEQVPSGIDASRAHPARRYDYWLGGKDNFEADRESGRLVAAAFPTIRMSAIENRRFLHRAVRHLTEEAGIRQFLDIGAGLPSAGNVHEIAQEIAPESRVVYVDNDPIVLVHARALLNSSPEGRTAYLEADLNDPEHILGLAGVHETIDLSKPVALMLLAVFHFMVDDEAAHRIFRTLRERLAPGSYIVFSHATSDDLAGDPEEHRKVNNMSGIPFRVRTSAEVAEFMEGLELVEPGVSSLPHWRPNVPERERARPEDICMHGVVARIP</sequence>